<dbReference type="Proteomes" id="UP000280696">
    <property type="component" value="Unassembled WGS sequence"/>
</dbReference>
<dbReference type="InterPro" id="IPR000515">
    <property type="entry name" value="MetI-like"/>
</dbReference>
<organism evidence="9 10">
    <name type="scientific">Parablautia intestinalis</name>
    <dbReference type="NCBI Taxonomy" id="2320100"/>
    <lineage>
        <taxon>Bacteria</taxon>
        <taxon>Bacillati</taxon>
        <taxon>Bacillota</taxon>
        <taxon>Clostridia</taxon>
        <taxon>Lachnospirales</taxon>
        <taxon>Lachnospiraceae</taxon>
        <taxon>Parablautia</taxon>
    </lineage>
</organism>
<dbReference type="PANTHER" id="PTHR30193">
    <property type="entry name" value="ABC TRANSPORTER PERMEASE PROTEIN"/>
    <property type="match status" value="1"/>
</dbReference>
<evidence type="ECO:0000256" key="6">
    <source>
        <dbReference type="ARBA" id="ARBA00023136"/>
    </source>
</evidence>
<dbReference type="GO" id="GO:0055085">
    <property type="term" value="P:transmembrane transport"/>
    <property type="evidence" value="ECO:0007669"/>
    <property type="project" value="InterPro"/>
</dbReference>
<feature type="transmembrane region" description="Helical" evidence="7">
    <location>
        <begin position="115"/>
        <end position="137"/>
    </location>
</feature>
<dbReference type="OrthoDB" id="1936922at2"/>
<feature type="domain" description="ABC transmembrane type-1" evidence="8">
    <location>
        <begin position="78"/>
        <end position="292"/>
    </location>
</feature>
<evidence type="ECO:0000256" key="5">
    <source>
        <dbReference type="ARBA" id="ARBA00022989"/>
    </source>
</evidence>
<evidence type="ECO:0000256" key="2">
    <source>
        <dbReference type="ARBA" id="ARBA00022448"/>
    </source>
</evidence>
<gene>
    <name evidence="9" type="ORF">D7V94_16440</name>
</gene>
<feature type="transmembrane region" description="Helical" evidence="7">
    <location>
        <begin position="21"/>
        <end position="40"/>
    </location>
</feature>
<dbReference type="InterPro" id="IPR035906">
    <property type="entry name" value="MetI-like_sf"/>
</dbReference>
<keyword evidence="3" id="KW-1003">Cell membrane</keyword>
<dbReference type="PANTHER" id="PTHR30193:SF37">
    <property type="entry name" value="INNER MEMBRANE ABC TRANSPORTER PERMEASE PROTEIN YCJO"/>
    <property type="match status" value="1"/>
</dbReference>
<dbReference type="Gene3D" id="1.10.3720.10">
    <property type="entry name" value="MetI-like"/>
    <property type="match status" value="1"/>
</dbReference>
<proteinExistence type="inferred from homology"/>
<name>A0A3A9AEZ3_9FIRM</name>
<dbReference type="GO" id="GO:0005886">
    <property type="term" value="C:plasma membrane"/>
    <property type="evidence" value="ECO:0007669"/>
    <property type="project" value="UniProtKB-SubCell"/>
</dbReference>
<evidence type="ECO:0000256" key="1">
    <source>
        <dbReference type="ARBA" id="ARBA00004651"/>
    </source>
</evidence>
<feature type="transmembrane region" description="Helical" evidence="7">
    <location>
        <begin position="209"/>
        <end position="231"/>
    </location>
</feature>
<comment type="similarity">
    <text evidence="7">Belongs to the binding-protein-dependent transport system permease family.</text>
</comment>
<dbReference type="AlphaFoldDB" id="A0A3A9AEZ3"/>
<sequence length="301" mass="33292">MKNQSGTLSGRRQRSTNIAAFVFLLPVSLLLTVFIFYPIVDSFVISTYKWNGIAAERTFVGIANWTKLMGDRDFWFAFRNNIIIMVMSIIIQIPIGLAEATFLEFAGRKSTICKILWFIPMLMSSVAIGFLFTYALAANGGMISAVSQFFGGGNIDLLGNKNTALMTVIFVIAWQFIPFYMVYAMAGYTNISEDVYEASLIDGATKSQYFWKIALPLLMPTLKSAAILSMVGSLKYFDLIYVMTGGGPGTATELMATYMYKNAFAQFNMGYGSAVAAGMFILITLLSLITMRMINGKKEAE</sequence>
<dbReference type="InterPro" id="IPR051393">
    <property type="entry name" value="ABC_transporter_permease"/>
</dbReference>
<reference evidence="9 10" key="1">
    <citation type="submission" date="2018-09" db="EMBL/GenBank/DDBJ databases">
        <title>Murine metabolic-syndrome-specific gut microbial biobank.</title>
        <authorList>
            <person name="Liu C."/>
        </authorList>
    </citation>
    <scope>NUCLEOTIDE SEQUENCE [LARGE SCALE GENOMIC DNA]</scope>
    <source>
        <strain evidence="9 10">0.1xD8-82</strain>
    </source>
</reference>
<keyword evidence="5 7" id="KW-1133">Transmembrane helix</keyword>
<feature type="transmembrane region" description="Helical" evidence="7">
    <location>
        <begin position="164"/>
        <end position="188"/>
    </location>
</feature>
<accession>A0A3A9AEZ3</accession>
<keyword evidence="6 7" id="KW-0472">Membrane</keyword>
<dbReference type="SUPFAM" id="SSF161098">
    <property type="entry name" value="MetI-like"/>
    <property type="match status" value="1"/>
</dbReference>
<comment type="caution">
    <text evidence="9">The sequence shown here is derived from an EMBL/GenBank/DDBJ whole genome shotgun (WGS) entry which is preliminary data.</text>
</comment>
<evidence type="ECO:0000259" key="8">
    <source>
        <dbReference type="PROSITE" id="PS50928"/>
    </source>
</evidence>
<comment type="subcellular location">
    <subcellularLocation>
        <location evidence="1 7">Cell membrane</location>
        <topology evidence="1 7">Multi-pass membrane protein</topology>
    </subcellularLocation>
</comment>
<dbReference type="PROSITE" id="PS50928">
    <property type="entry name" value="ABC_TM1"/>
    <property type="match status" value="1"/>
</dbReference>
<keyword evidence="10" id="KW-1185">Reference proteome</keyword>
<keyword evidence="4 7" id="KW-0812">Transmembrane</keyword>
<dbReference type="CDD" id="cd06261">
    <property type="entry name" value="TM_PBP2"/>
    <property type="match status" value="1"/>
</dbReference>
<evidence type="ECO:0000256" key="3">
    <source>
        <dbReference type="ARBA" id="ARBA00022475"/>
    </source>
</evidence>
<protein>
    <submittedName>
        <fullName evidence="9">Sugar ABC transporter permease</fullName>
    </submittedName>
</protein>
<dbReference type="EMBL" id="RAYQ01000019">
    <property type="protein sequence ID" value="RKI89828.1"/>
    <property type="molecule type" value="Genomic_DNA"/>
</dbReference>
<feature type="transmembrane region" description="Helical" evidence="7">
    <location>
        <begin position="82"/>
        <end position="103"/>
    </location>
</feature>
<keyword evidence="2 7" id="KW-0813">Transport</keyword>
<dbReference type="Pfam" id="PF00528">
    <property type="entry name" value="BPD_transp_1"/>
    <property type="match status" value="1"/>
</dbReference>
<evidence type="ECO:0000256" key="4">
    <source>
        <dbReference type="ARBA" id="ARBA00022692"/>
    </source>
</evidence>
<evidence type="ECO:0000313" key="9">
    <source>
        <dbReference type="EMBL" id="RKI89828.1"/>
    </source>
</evidence>
<evidence type="ECO:0000256" key="7">
    <source>
        <dbReference type="RuleBase" id="RU363032"/>
    </source>
</evidence>
<evidence type="ECO:0000313" key="10">
    <source>
        <dbReference type="Proteomes" id="UP000280696"/>
    </source>
</evidence>
<feature type="transmembrane region" description="Helical" evidence="7">
    <location>
        <begin position="269"/>
        <end position="289"/>
    </location>
</feature>